<sequence length="30" mass="3347">MLRRAVKKALKMLSCFFTLLRGSSFGSKGL</sequence>
<comment type="caution">
    <text evidence="1">The sequence shown here is derived from an EMBL/GenBank/DDBJ whole genome shotgun (WGS) entry which is preliminary data.</text>
</comment>
<reference evidence="1" key="1">
    <citation type="submission" date="2020-12" db="EMBL/GenBank/DDBJ databases">
        <title>WGS assembly of Carya illinoinensis cv. Pawnee.</title>
        <authorList>
            <person name="Platts A."/>
            <person name="Shu S."/>
            <person name="Wright S."/>
            <person name="Barry K."/>
            <person name="Edger P."/>
            <person name="Pires J.C."/>
            <person name="Schmutz J."/>
        </authorList>
    </citation>
    <scope>NUCLEOTIDE SEQUENCE</scope>
    <source>
        <tissue evidence="1">Leaf</tissue>
    </source>
</reference>
<accession>A0A8T1PGF1</accession>
<proteinExistence type="predicted"/>
<gene>
    <name evidence="1" type="ORF">CIPAW_09G026800</name>
</gene>
<keyword evidence="2" id="KW-1185">Reference proteome</keyword>
<evidence type="ECO:0000313" key="1">
    <source>
        <dbReference type="EMBL" id="KAG6640774.1"/>
    </source>
</evidence>
<organism evidence="1 2">
    <name type="scientific">Carya illinoinensis</name>
    <name type="common">Pecan</name>
    <dbReference type="NCBI Taxonomy" id="32201"/>
    <lineage>
        <taxon>Eukaryota</taxon>
        <taxon>Viridiplantae</taxon>
        <taxon>Streptophyta</taxon>
        <taxon>Embryophyta</taxon>
        <taxon>Tracheophyta</taxon>
        <taxon>Spermatophyta</taxon>
        <taxon>Magnoliopsida</taxon>
        <taxon>eudicotyledons</taxon>
        <taxon>Gunneridae</taxon>
        <taxon>Pentapetalae</taxon>
        <taxon>rosids</taxon>
        <taxon>fabids</taxon>
        <taxon>Fagales</taxon>
        <taxon>Juglandaceae</taxon>
        <taxon>Carya</taxon>
    </lineage>
</organism>
<dbReference type="AlphaFoldDB" id="A0A8T1PGF1"/>
<protein>
    <submittedName>
        <fullName evidence="1">Uncharacterized protein</fullName>
    </submittedName>
</protein>
<evidence type="ECO:0000313" key="2">
    <source>
        <dbReference type="Proteomes" id="UP000811609"/>
    </source>
</evidence>
<name>A0A8T1PGF1_CARIL</name>
<dbReference type="EMBL" id="CM031817">
    <property type="protein sequence ID" value="KAG6640774.1"/>
    <property type="molecule type" value="Genomic_DNA"/>
</dbReference>
<dbReference type="Proteomes" id="UP000811609">
    <property type="component" value="Chromosome 9"/>
</dbReference>